<protein>
    <submittedName>
        <fullName evidence="1">Uncharacterized protein</fullName>
    </submittedName>
</protein>
<sequence length="62" mass="7386">MSSNPCLTIQRRNSFFISIDHFPLDPPISLKSYSISKYQIDLFYRQTHPIVYQKQIQIRTPL</sequence>
<accession>A0A5C3M483</accession>
<dbReference type="EMBL" id="ML213599">
    <property type="protein sequence ID" value="TFK39385.1"/>
    <property type="molecule type" value="Genomic_DNA"/>
</dbReference>
<proteinExistence type="predicted"/>
<reference evidence="1 2" key="1">
    <citation type="journal article" date="2019" name="Nat. Ecol. Evol.">
        <title>Megaphylogeny resolves global patterns of mushroom evolution.</title>
        <authorList>
            <person name="Varga T."/>
            <person name="Krizsan K."/>
            <person name="Foldi C."/>
            <person name="Dima B."/>
            <person name="Sanchez-Garcia M."/>
            <person name="Sanchez-Ramirez S."/>
            <person name="Szollosi G.J."/>
            <person name="Szarkandi J.G."/>
            <person name="Papp V."/>
            <person name="Albert L."/>
            <person name="Andreopoulos W."/>
            <person name="Angelini C."/>
            <person name="Antonin V."/>
            <person name="Barry K.W."/>
            <person name="Bougher N.L."/>
            <person name="Buchanan P."/>
            <person name="Buyck B."/>
            <person name="Bense V."/>
            <person name="Catcheside P."/>
            <person name="Chovatia M."/>
            <person name="Cooper J."/>
            <person name="Damon W."/>
            <person name="Desjardin D."/>
            <person name="Finy P."/>
            <person name="Geml J."/>
            <person name="Haridas S."/>
            <person name="Hughes K."/>
            <person name="Justo A."/>
            <person name="Karasinski D."/>
            <person name="Kautmanova I."/>
            <person name="Kiss B."/>
            <person name="Kocsube S."/>
            <person name="Kotiranta H."/>
            <person name="LaButti K.M."/>
            <person name="Lechner B.E."/>
            <person name="Liimatainen K."/>
            <person name="Lipzen A."/>
            <person name="Lukacs Z."/>
            <person name="Mihaltcheva S."/>
            <person name="Morgado L.N."/>
            <person name="Niskanen T."/>
            <person name="Noordeloos M.E."/>
            <person name="Ohm R.A."/>
            <person name="Ortiz-Santana B."/>
            <person name="Ovrebo C."/>
            <person name="Racz N."/>
            <person name="Riley R."/>
            <person name="Savchenko A."/>
            <person name="Shiryaev A."/>
            <person name="Soop K."/>
            <person name="Spirin V."/>
            <person name="Szebenyi C."/>
            <person name="Tomsovsky M."/>
            <person name="Tulloss R.E."/>
            <person name="Uehling J."/>
            <person name="Grigoriev I.V."/>
            <person name="Vagvolgyi C."/>
            <person name="Papp T."/>
            <person name="Martin F.M."/>
            <person name="Miettinen O."/>
            <person name="Hibbett D.S."/>
            <person name="Nagy L.G."/>
        </authorList>
    </citation>
    <scope>NUCLEOTIDE SEQUENCE [LARGE SCALE GENOMIC DNA]</scope>
    <source>
        <strain evidence="1 2">CBS 166.37</strain>
    </source>
</reference>
<name>A0A5C3M483_9AGAR</name>
<dbReference type="Proteomes" id="UP000308652">
    <property type="component" value="Unassembled WGS sequence"/>
</dbReference>
<evidence type="ECO:0000313" key="1">
    <source>
        <dbReference type="EMBL" id="TFK39385.1"/>
    </source>
</evidence>
<gene>
    <name evidence="1" type="ORF">BDQ12DRAFT_681698</name>
</gene>
<keyword evidence="2" id="KW-1185">Reference proteome</keyword>
<dbReference type="AlphaFoldDB" id="A0A5C3M483"/>
<evidence type="ECO:0000313" key="2">
    <source>
        <dbReference type="Proteomes" id="UP000308652"/>
    </source>
</evidence>
<organism evidence="1 2">
    <name type="scientific">Crucibulum laeve</name>
    <dbReference type="NCBI Taxonomy" id="68775"/>
    <lineage>
        <taxon>Eukaryota</taxon>
        <taxon>Fungi</taxon>
        <taxon>Dikarya</taxon>
        <taxon>Basidiomycota</taxon>
        <taxon>Agaricomycotina</taxon>
        <taxon>Agaricomycetes</taxon>
        <taxon>Agaricomycetidae</taxon>
        <taxon>Agaricales</taxon>
        <taxon>Agaricineae</taxon>
        <taxon>Nidulariaceae</taxon>
        <taxon>Crucibulum</taxon>
    </lineage>
</organism>